<dbReference type="Proteomes" id="UP000076761">
    <property type="component" value="Unassembled WGS sequence"/>
</dbReference>
<keyword evidence="2" id="KW-1185">Reference proteome</keyword>
<sequence>MCLWREIRLAHWTGEDSGVQNRRSVDRFICFSVVSKDLASYWRIQRGVDPSVSKLVYGGSQVSNGQGNFAGVPAASRQMRF</sequence>
<protein>
    <submittedName>
        <fullName evidence="1">Uncharacterized protein</fullName>
    </submittedName>
</protein>
<organism evidence="1 2">
    <name type="scientific">Neolentinus lepideus HHB14362 ss-1</name>
    <dbReference type="NCBI Taxonomy" id="1314782"/>
    <lineage>
        <taxon>Eukaryota</taxon>
        <taxon>Fungi</taxon>
        <taxon>Dikarya</taxon>
        <taxon>Basidiomycota</taxon>
        <taxon>Agaricomycotina</taxon>
        <taxon>Agaricomycetes</taxon>
        <taxon>Gloeophyllales</taxon>
        <taxon>Gloeophyllaceae</taxon>
        <taxon>Neolentinus</taxon>
    </lineage>
</organism>
<gene>
    <name evidence="1" type="ORF">NEOLEDRAFT_1134896</name>
</gene>
<dbReference type="InParanoid" id="A0A165S0S1"/>
<accession>A0A165S0S1</accession>
<proteinExistence type="predicted"/>
<evidence type="ECO:0000313" key="1">
    <source>
        <dbReference type="EMBL" id="KZT24516.1"/>
    </source>
</evidence>
<name>A0A165S0S1_9AGAM</name>
<dbReference type="AlphaFoldDB" id="A0A165S0S1"/>
<evidence type="ECO:0000313" key="2">
    <source>
        <dbReference type="Proteomes" id="UP000076761"/>
    </source>
</evidence>
<reference evidence="1 2" key="1">
    <citation type="journal article" date="2016" name="Mol. Biol. Evol.">
        <title>Comparative Genomics of Early-Diverging Mushroom-Forming Fungi Provides Insights into the Origins of Lignocellulose Decay Capabilities.</title>
        <authorList>
            <person name="Nagy L.G."/>
            <person name="Riley R."/>
            <person name="Tritt A."/>
            <person name="Adam C."/>
            <person name="Daum C."/>
            <person name="Floudas D."/>
            <person name="Sun H."/>
            <person name="Yadav J.S."/>
            <person name="Pangilinan J."/>
            <person name="Larsson K.H."/>
            <person name="Matsuura K."/>
            <person name="Barry K."/>
            <person name="Labutti K."/>
            <person name="Kuo R."/>
            <person name="Ohm R.A."/>
            <person name="Bhattacharya S.S."/>
            <person name="Shirouzu T."/>
            <person name="Yoshinaga Y."/>
            <person name="Martin F.M."/>
            <person name="Grigoriev I.V."/>
            <person name="Hibbett D.S."/>
        </authorList>
    </citation>
    <scope>NUCLEOTIDE SEQUENCE [LARGE SCALE GENOMIC DNA]</scope>
    <source>
        <strain evidence="1 2">HHB14362 ss-1</strain>
    </source>
</reference>
<dbReference type="EMBL" id="KV425577">
    <property type="protein sequence ID" value="KZT24516.1"/>
    <property type="molecule type" value="Genomic_DNA"/>
</dbReference>